<protein>
    <submittedName>
        <fullName evidence="2">Ankyrin repeat-containing protein</fullName>
    </submittedName>
</protein>
<dbReference type="InterPro" id="IPR003812">
    <property type="entry name" value="Fido"/>
</dbReference>
<comment type="caution">
    <text evidence="2">The sequence shown here is derived from an EMBL/GenBank/DDBJ whole genome shotgun (WGS) entry which is preliminary data.</text>
</comment>
<reference evidence="2 3" key="1">
    <citation type="submission" date="2015-11" db="EMBL/GenBank/DDBJ databases">
        <title>Genomic analysis of 38 Legionella species identifies large and diverse effector repertoires.</title>
        <authorList>
            <person name="Burstein D."/>
            <person name="Amaro F."/>
            <person name="Zusman T."/>
            <person name="Lifshitz Z."/>
            <person name="Cohen O."/>
            <person name="Gilbert J.A."/>
            <person name="Pupko T."/>
            <person name="Shuman H.A."/>
            <person name="Segal G."/>
        </authorList>
    </citation>
    <scope>NUCLEOTIDE SEQUENCE [LARGE SCALE GENOMIC DNA]</scope>
    <source>
        <strain evidence="2 3">ATCC 49506</strain>
    </source>
</reference>
<dbReference type="AlphaFoldDB" id="A0A0W0WKE4"/>
<name>A0A0W0WKE4_9GAMM</name>
<dbReference type="Pfam" id="PF02661">
    <property type="entry name" value="Fic"/>
    <property type="match status" value="1"/>
</dbReference>
<evidence type="ECO:0000313" key="2">
    <source>
        <dbReference type="EMBL" id="KTD32723.1"/>
    </source>
</evidence>
<sequence>MKIKLILSSKQRFEINIDNESMLPPAEQIRKFMAEEEIDPDDMFALEYESARSYNLDDFDDWYKKKEALANHNLRQLKELMDDEAFEIIPTNALDALKTFYSQYPRNRVWQLAVDGQLYTQITGNSKEQIIKRTDNKGWFDYENREVGSLKAFFWGVNTGLEHIEEQELSLSLINQIHFCVTNAVQGLEGEIIRGGYRNKEANFNIYKDTGRITPEGLEDLLNKIDRGELGSAALFLGSTNPKVKEDALHINRAKITEIKAQLFHEGKIGNRSNLALAEYLISTFPRFRYQAPACSEISKLMEQVIDHYNRNLTQVSTPEERLELIGKTIESFQRIHPYGDANGRVFVNILQNRLLIQHGFAPATFFQPNIYDIYGHHVAVLKRGILNTVIIYNSGNPFGYYMHKENSPEEQAIFLDMEELNAFTAQTFTNPLFTFLNTPDSSRIDEEDILRSLGFTDDILLKLDCIDDVLANINSENSQLIDPINRVYRELIQDIPSPEYNQTSKDFARQELNIQIEKRVRAHIALMETLMSFDEEEEKEPPEVEISKTQISNPNTLLSIDNFIADLNYFIECQPMETSGLVSPASFWGNESQANIEAARKLIKLLQGEDLHEDSLTPINIKSLNSSELGEIIAKYRPLYERAISDVSSKNQHYL</sequence>
<dbReference type="STRING" id="45070.Lnau_2371"/>
<dbReference type="Gene3D" id="1.10.3290.10">
    <property type="entry name" value="Fido-like domain"/>
    <property type="match status" value="1"/>
</dbReference>
<proteinExistence type="predicted"/>
<dbReference type="EMBL" id="LNYO01000024">
    <property type="protein sequence ID" value="KTD32723.1"/>
    <property type="molecule type" value="Genomic_DNA"/>
</dbReference>
<gene>
    <name evidence="2" type="ORF">Lnau_2371</name>
</gene>
<dbReference type="InterPro" id="IPR036597">
    <property type="entry name" value="Fido-like_dom_sf"/>
</dbReference>
<feature type="domain" description="Fido" evidence="1">
    <location>
        <begin position="251"/>
        <end position="396"/>
    </location>
</feature>
<evidence type="ECO:0000259" key="1">
    <source>
        <dbReference type="PROSITE" id="PS51459"/>
    </source>
</evidence>
<dbReference type="Proteomes" id="UP000054725">
    <property type="component" value="Unassembled WGS sequence"/>
</dbReference>
<dbReference type="OrthoDB" id="5649256at2"/>
<evidence type="ECO:0000313" key="3">
    <source>
        <dbReference type="Proteomes" id="UP000054725"/>
    </source>
</evidence>
<dbReference type="PROSITE" id="PS51459">
    <property type="entry name" value="FIDO"/>
    <property type="match status" value="1"/>
</dbReference>
<dbReference type="RefSeq" id="WP_133134858.1">
    <property type="nucleotide sequence ID" value="NZ_LNYO01000024.1"/>
</dbReference>
<organism evidence="2 3">
    <name type="scientific">Legionella nautarum</name>
    <dbReference type="NCBI Taxonomy" id="45070"/>
    <lineage>
        <taxon>Bacteria</taxon>
        <taxon>Pseudomonadati</taxon>
        <taxon>Pseudomonadota</taxon>
        <taxon>Gammaproteobacteria</taxon>
        <taxon>Legionellales</taxon>
        <taxon>Legionellaceae</taxon>
        <taxon>Legionella</taxon>
    </lineage>
</organism>
<keyword evidence="3" id="KW-1185">Reference proteome</keyword>
<dbReference type="SUPFAM" id="SSF140931">
    <property type="entry name" value="Fic-like"/>
    <property type="match status" value="1"/>
</dbReference>
<dbReference type="PATRIC" id="fig|45070.6.peg.2504"/>
<accession>A0A0W0WKE4</accession>